<evidence type="ECO:0000259" key="16">
    <source>
        <dbReference type="Pfam" id="PF07687"/>
    </source>
</evidence>
<evidence type="ECO:0000256" key="3">
    <source>
        <dbReference type="ARBA" id="ARBA00011738"/>
    </source>
</evidence>
<feature type="active site" evidence="15">
    <location>
        <position position="83"/>
    </location>
</feature>
<dbReference type="UniPathway" id="UPA00034">
    <property type="reaction ID" value="UER00021"/>
</dbReference>
<dbReference type="Pfam" id="PF01546">
    <property type="entry name" value="Peptidase_M20"/>
    <property type="match status" value="1"/>
</dbReference>
<keyword evidence="19" id="KW-1185">Reference proteome</keyword>
<comment type="catalytic activity">
    <reaction evidence="14 15">
        <text>N-succinyl-(2S,6S)-2,6-diaminopimelate + H2O = (2S,6S)-2,6-diaminopimelate + succinate</text>
        <dbReference type="Rhea" id="RHEA:22608"/>
        <dbReference type="ChEBI" id="CHEBI:15377"/>
        <dbReference type="ChEBI" id="CHEBI:30031"/>
        <dbReference type="ChEBI" id="CHEBI:57609"/>
        <dbReference type="ChEBI" id="CHEBI:58087"/>
        <dbReference type="EC" id="3.5.1.18"/>
    </reaction>
</comment>
<comment type="cofactor">
    <cofactor evidence="15">
        <name>Zn(2+)</name>
        <dbReference type="ChEBI" id="CHEBI:29105"/>
    </cofactor>
    <cofactor evidence="15">
        <name>Co(2+)</name>
        <dbReference type="ChEBI" id="CHEBI:48828"/>
    </cofactor>
    <text evidence="15">Binds 2 Zn(2+) or Co(2+) ions per subunit.</text>
</comment>
<reference evidence="19 20" key="2">
    <citation type="submission" date="2019-06" db="EMBL/GenBank/DDBJ databases">
        <title>Co-occurence of chitin degradation, pigmentation and bioactivity in marine Pseudoalteromonas.</title>
        <authorList>
            <person name="Sonnenschein E.C."/>
            <person name="Bech P.K."/>
        </authorList>
    </citation>
    <scope>NUCLEOTIDE SEQUENCE [LARGE SCALE GENOMIC DNA]</scope>
    <source>
        <strain evidence="20">S3790</strain>
        <strain evidence="19">S3895</strain>
    </source>
</reference>
<dbReference type="Proteomes" id="UP000307217">
    <property type="component" value="Unassembled WGS sequence"/>
</dbReference>
<dbReference type="GO" id="GO:0008777">
    <property type="term" value="F:acetylornithine deacetylase activity"/>
    <property type="evidence" value="ECO:0007669"/>
    <property type="project" value="TreeGrafter"/>
</dbReference>
<evidence type="ECO:0000256" key="7">
    <source>
        <dbReference type="ARBA" id="ARBA00022723"/>
    </source>
</evidence>
<feature type="binding site" evidence="15">
    <location>
        <position position="147"/>
    </location>
    <ligand>
        <name>Zn(2+)</name>
        <dbReference type="ChEBI" id="CHEBI:29105"/>
        <label>2</label>
    </ligand>
</feature>
<dbReference type="EC" id="3.5.1.18" evidence="4 15"/>
<dbReference type="EMBL" id="PNBW01000026">
    <property type="protein sequence ID" value="TMO76561.1"/>
    <property type="molecule type" value="Genomic_DNA"/>
</dbReference>
<dbReference type="Proteomes" id="UP000307164">
    <property type="component" value="Unassembled WGS sequence"/>
</dbReference>
<comment type="caution">
    <text evidence="17">The sequence shown here is derived from an EMBL/GenBank/DDBJ whole genome shotgun (WGS) entry which is preliminary data.</text>
</comment>
<feature type="binding site" evidence="15">
    <location>
        <position position="114"/>
    </location>
    <ligand>
        <name>Zn(2+)</name>
        <dbReference type="ChEBI" id="CHEBI:29105"/>
        <label>2</label>
    </ligand>
</feature>
<feature type="active site" description="Proton acceptor" evidence="15">
    <location>
        <position position="146"/>
    </location>
</feature>
<feature type="binding site" evidence="15">
    <location>
        <position position="363"/>
    </location>
    <ligand>
        <name>Zn(2+)</name>
        <dbReference type="ChEBI" id="CHEBI:29105"/>
        <label>2</label>
    </ligand>
</feature>
<proteinExistence type="inferred from homology"/>
<evidence type="ECO:0000256" key="8">
    <source>
        <dbReference type="ARBA" id="ARBA00022801"/>
    </source>
</evidence>
<dbReference type="SUPFAM" id="SSF55031">
    <property type="entry name" value="Bacterial exopeptidase dimerisation domain"/>
    <property type="match status" value="1"/>
</dbReference>
<dbReference type="AlphaFoldDB" id="A0A5S3V6L2"/>
<evidence type="ECO:0000256" key="14">
    <source>
        <dbReference type="ARBA" id="ARBA00051301"/>
    </source>
</evidence>
<dbReference type="InterPro" id="IPR011650">
    <property type="entry name" value="Peptidase_M20_dimer"/>
</dbReference>
<evidence type="ECO:0000313" key="17">
    <source>
        <dbReference type="EMBL" id="TMO66308.1"/>
    </source>
</evidence>
<comment type="subunit">
    <text evidence="3 15">Homodimer.</text>
</comment>
<evidence type="ECO:0000256" key="11">
    <source>
        <dbReference type="ARBA" id="ARBA00023154"/>
    </source>
</evidence>
<accession>A0A5S3V6L2</accession>
<evidence type="ECO:0000256" key="15">
    <source>
        <dbReference type="HAMAP-Rule" id="MF_01690"/>
    </source>
</evidence>
<evidence type="ECO:0000256" key="12">
    <source>
        <dbReference type="ARBA" id="ARBA00023285"/>
    </source>
</evidence>
<dbReference type="InterPro" id="IPR002933">
    <property type="entry name" value="Peptidase_M20"/>
</dbReference>
<sequence>MTSVCDVELNNLSLKNKAIELTQHLVRFPSITPDDAGSFDYVYQYLKGLGFTCQEVTKHGVRNLIATQTFGQGKTFAFAGHLDVVPAGPTELWTSPPFAGNIISERLYGRGVADMKGGIACFIAAVEGLLSQCNKGKIMLLITCDEEGEAEHGTSCIMDTLNALGRAYLPDYCLVGEPSSKSQLGDTVKIGRRGSLSGHVRVFGQQGHVAYPHNCQNAAHSAIVLSQRLLALEWDNGSITMPGTSLQITQLNSGEFVDNTVPGTTDICFNIRYSSLHSEHSLKQLIKKALRSDDVRFEIEWQRPCAPYFNQANKFVNTLNSAIENTVGIKPILTTDGGTSDGRFIASRHTEVIEFGLRNDNIHQVNESASLSDIGDLAMIYKQVIAAFCVDER</sequence>
<dbReference type="InterPro" id="IPR050072">
    <property type="entry name" value="Peptidase_M20A"/>
</dbReference>
<dbReference type="GO" id="GO:0009089">
    <property type="term" value="P:lysine biosynthetic process via diaminopimelate"/>
    <property type="evidence" value="ECO:0007669"/>
    <property type="project" value="UniProtKB-UniRule"/>
</dbReference>
<comment type="function">
    <text evidence="15">Catalyzes the hydrolysis of N-succinyl-L,L-diaminopimelic acid (SDAP), forming succinate and LL-2,6-diaminopimelate (DAP), an intermediate involved in the bacterial biosynthesis of lysine and meso-diaminopimelic acid, an essential component of bacterial cell walls.</text>
</comment>
<dbReference type="GO" id="GO:0006526">
    <property type="term" value="P:L-arginine biosynthetic process"/>
    <property type="evidence" value="ECO:0007669"/>
    <property type="project" value="TreeGrafter"/>
</dbReference>
<dbReference type="NCBIfam" id="NF009557">
    <property type="entry name" value="PRK13009.1"/>
    <property type="match status" value="1"/>
</dbReference>
<evidence type="ECO:0000256" key="9">
    <source>
        <dbReference type="ARBA" id="ARBA00022833"/>
    </source>
</evidence>
<keyword evidence="11 15" id="KW-0457">Lysine biosynthesis</keyword>
<dbReference type="Pfam" id="PF07687">
    <property type="entry name" value="M20_dimer"/>
    <property type="match status" value="1"/>
</dbReference>
<keyword evidence="12 15" id="KW-0170">Cobalt</keyword>
<keyword evidence="6 15" id="KW-0028">Amino-acid biosynthesis</keyword>
<dbReference type="PANTHER" id="PTHR43808">
    <property type="entry name" value="ACETYLORNITHINE DEACETYLASE"/>
    <property type="match status" value="1"/>
</dbReference>
<dbReference type="NCBIfam" id="TIGR01246">
    <property type="entry name" value="dapE_proteo"/>
    <property type="match status" value="1"/>
</dbReference>
<dbReference type="InterPro" id="IPR036264">
    <property type="entry name" value="Bact_exopeptidase_dim_dom"/>
</dbReference>
<evidence type="ECO:0000313" key="19">
    <source>
        <dbReference type="Proteomes" id="UP000307164"/>
    </source>
</evidence>
<dbReference type="HAMAP" id="MF_01690">
    <property type="entry name" value="DapE"/>
    <property type="match status" value="1"/>
</dbReference>
<dbReference type="GO" id="GO:0050897">
    <property type="term" value="F:cobalt ion binding"/>
    <property type="evidence" value="ECO:0007669"/>
    <property type="project" value="UniProtKB-UniRule"/>
</dbReference>
<evidence type="ECO:0000256" key="10">
    <source>
        <dbReference type="ARBA" id="ARBA00022915"/>
    </source>
</evidence>
<evidence type="ECO:0000256" key="5">
    <source>
        <dbReference type="ARBA" id="ARBA00022391"/>
    </source>
</evidence>
<keyword evidence="8 15" id="KW-0378">Hydrolase</keyword>
<dbReference type="PANTHER" id="PTHR43808:SF31">
    <property type="entry name" value="N-ACETYL-L-CITRULLINE DEACETYLASE"/>
    <property type="match status" value="1"/>
</dbReference>
<evidence type="ECO:0000256" key="6">
    <source>
        <dbReference type="ARBA" id="ARBA00022605"/>
    </source>
</evidence>
<evidence type="ECO:0000256" key="4">
    <source>
        <dbReference type="ARBA" id="ARBA00011921"/>
    </source>
</evidence>
<dbReference type="InterPro" id="IPR005941">
    <property type="entry name" value="DapE_proteobac"/>
</dbReference>
<protein>
    <recommendedName>
        <fullName evidence="5 15">Succinyl-diaminopimelate desuccinylase</fullName>
        <shortName evidence="15">SDAP desuccinylase</shortName>
        <ecNumber evidence="4 15">3.5.1.18</ecNumber>
    </recommendedName>
    <alternativeName>
        <fullName evidence="13 15">N-succinyl-LL-2,6-diaminoheptanedioate amidohydrolase</fullName>
    </alternativeName>
</protein>
<evidence type="ECO:0000256" key="2">
    <source>
        <dbReference type="ARBA" id="ARBA00006746"/>
    </source>
</evidence>
<evidence type="ECO:0000256" key="13">
    <source>
        <dbReference type="ARBA" id="ARBA00031891"/>
    </source>
</evidence>
<keyword evidence="9 15" id="KW-0862">Zinc</keyword>
<gene>
    <name evidence="15" type="primary">dapE</name>
    <name evidence="17" type="ORF">CWC19_16505</name>
    <name evidence="18" type="ORF">CWC20_05685</name>
</gene>
<feature type="domain" description="Peptidase M20 dimerisation" evidence="16">
    <location>
        <begin position="190"/>
        <end position="294"/>
    </location>
</feature>
<dbReference type="EMBL" id="PNBX01000078">
    <property type="protein sequence ID" value="TMO66308.1"/>
    <property type="molecule type" value="Genomic_DNA"/>
</dbReference>
<dbReference type="GO" id="GO:0009014">
    <property type="term" value="F:succinyl-diaminopimelate desuccinylase activity"/>
    <property type="evidence" value="ECO:0007669"/>
    <property type="project" value="UniProtKB-UniRule"/>
</dbReference>
<reference evidence="19 20" key="1">
    <citation type="submission" date="2018-01" db="EMBL/GenBank/DDBJ databases">
        <authorList>
            <person name="Paulsen S."/>
            <person name="Gram L.K."/>
        </authorList>
    </citation>
    <scope>NUCLEOTIDE SEQUENCE [LARGE SCALE GENOMIC DNA]</scope>
    <source>
        <strain evidence="17 20">S3790</strain>
        <strain evidence="18 19">S3895</strain>
    </source>
</reference>
<comment type="similarity">
    <text evidence="2 15">Belongs to the peptidase M20A family. DapE subfamily.</text>
</comment>
<evidence type="ECO:0000256" key="1">
    <source>
        <dbReference type="ARBA" id="ARBA00005130"/>
    </source>
</evidence>
<organism evidence="17 20">
    <name type="scientific">Pseudoalteromonas aurantia</name>
    <dbReference type="NCBI Taxonomy" id="43654"/>
    <lineage>
        <taxon>Bacteria</taxon>
        <taxon>Pseudomonadati</taxon>
        <taxon>Pseudomonadota</taxon>
        <taxon>Gammaproteobacteria</taxon>
        <taxon>Alteromonadales</taxon>
        <taxon>Pseudoalteromonadaceae</taxon>
        <taxon>Pseudoalteromonas</taxon>
    </lineage>
</organism>
<feature type="binding site" evidence="15">
    <location>
        <position position="114"/>
    </location>
    <ligand>
        <name>Zn(2+)</name>
        <dbReference type="ChEBI" id="CHEBI:29105"/>
        <label>1</label>
    </ligand>
</feature>
<dbReference type="OrthoDB" id="9809784at2"/>
<evidence type="ECO:0000313" key="20">
    <source>
        <dbReference type="Proteomes" id="UP000307217"/>
    </source>
</evidence>
<dbReference type="GO" id="GO:0008270">
    <property type="term" value="F:zinc ion binding"/>
    <property type="evidence" value="ECO:0007669"/>
    <property type="project" value="UniProtKB-UniRule"/>
</dbReference>
<dbReference type="SUPFAM" id="SSF53187">
    <property type="entry name" value="Zn-dependent exopeptidases"/>
    <property type="match status" value="1"/>
</dbReference>
<name>A0A5S3V6L2_9GAMM</name>
<dbReference type="RefSeq" id="WP_138592875.1">
    <property type="nucleotide sequence ID" value="NZ_PNBW01000026.1"/>
</dbReference>
<dbReference type="Gene3D" id="3.40.630.10">
    <property type="entry name" value="Zn peptidases"/>
    <property type="match status" value="2"/>
</dbReference>
<keyword evidence="7 15" id="KW-0479">Metal-binding</keyword>
<comment type="pathway">
    <text evidence="1 15">Amino-acid biosynthesis; L-lysine biosynthesis via DAP pathway; LL-2,6-diaminopimelate from (S)-tetrahydrodipicolinate (succinylase route): step 3/3.</text>
</comment>
<keyword evidence="10 15" id="KW-0220">Diaminopimelate biosynthesis</keyword>
<dbReference type="GO" id="GO:0019877">
    <property type="term" value="P:diaminopimelate biosynthetic process"/>
    <property type="evidence" value="ECO:0007669"/>
    <property type="project" value="UniProtKB-UniRule"/>
</dbReference>
<evidence type="ECO:0000313" key="18">
    <source>
        <dbReference type="EMBL" id="TMO76561.1"/>
    </source>
</evidence>
<feature type="binding site" evidence="15">
    <location>
        <position position="177"/>
    </location>
    <ligand>
        <name>Zn(2+)</name>
        <dbReference type="ChEBI" id="CHEBI:29105"/>
        <label>1</label>
    </ligand>
</feature>
<reference evidence="17" key="3">
    <citation type="submission" date="2019-09" db="EMBL/GenBank/DDBJ databases">
        <title>Co-occurence of chitin degradation, pigmentation and bioactivity in marine Pseudoalteromonas.</title>
        <authorList>
            <person name="Sonnenschein E.C."/>
            <person name="Bech P.K."/>
        </authorList>
    </citation>
    <scope>NUCLEOTIDE SEQUENCE</scope>
    <source>
        <strain evidence="17">S3790</strain>
        <strain evidence="18">S3895</strain>
    </source>
</reference>
<feature type="binding site" evidence="15">
    <location>
        <position position="81"/>
    </location>
    <ligand>
        <name>Zn(2+)</name>
        <dbReference type="ChEBI" id="CHEBI:29105"/>
        <label>1</label>
    </ligand>
</feature>